<proteinExistence type="predicted"/>
<evidence type="ECO:0000259" key="3">
    <source>
        <dbReference type="Pfam" id="PF03468"/>
    </source>
</evidence>
<evidence type="ECO:0000313" key="5">
    <source>
        <dbReference type="Proteomes" id="UP001314170"/>
    </source>
</evidence>
<dbReference type="Proteomes" id="UP001314170">
    <property type="component" value="Unassembled WGS sequence"/>
</dbReference>
<dbReference type="GO" id="GO:0051607">
    <property type="term" value="P:defense response to virus"/>
    <property type="evidence" value="ECO:0007669"/>
    <property type="project" value="InterPro"/>
</dbReference>
<feature type="compositionally biased region" description="Basic and acidic residues" evidence="2">
    <location>
        <begin position="602"/>
        <end position="631"/>
    </location>
</feature>
<gene>
    <name evidence="4" type="ORF">DCAF_LOCUS27296</name>
</gene>
<dbReference type="Pfam" id="PF03468">
    <property type="entry name" value="XS"/>
    <property type="match status" value="1"/>
</dbReference>
<accession>A0AAV1SUX4</accession>
<protein>
    <recommendedName>
        <fullName evidence="3">XS domain-containing protein</fullName>
    </recommendedName>
</protein>
<keyword evidence="5" id="KW-1185">Reference proteome</keyword>
<evidence type="ECO:0000256" key="2">
    <source>
        <dbReference type="SAM" id="MobiDB-lite"/>
    </source>
</evidence>
<feature type="compositionally biased region" description="Polar residues" evidence="2">
    <location>
        <begin position="86"/>
        <end position="108"/>
    </location>
</feature>
<dbReference type="InterPro" id="IPR005380">
    <property type="entry name" value="XS_domain"/>
</dbReference>
<feature type="compositionally biased region" description="Acidic residues" evidence="2">
    <location>
        <begin position="130"/>
        <end position="154"/>
    </location>
</feature>
<dbReference type="GO" id="GO:0031047">
    <property type="term" value="P:regulatory ncRNA-mediated gene silencing"/>
    <property type="evidence" value="ECO:0007669"/>
    <property type="project" value="InterPro"/>
</dbReference>
<feature type="region of interest" description="Disordered" evidence="2">
    <location>
        <begin position="63"/>
        <end position="155"/>
    </location>
</feature>
<dbReference type="InterPro" id="IPR038588">
    <property type="entry name" value="XS_domain_sf"/>
</dbReference>
<organism evidence="4 5">
    <name type="scientific">Dovyalis caffra</name>
    <dbReference type="NCBI Taxonomy" id="77055"/>
    <lineage>
        <taxon>Eukaryota</taxon>
        <taxon>Viridiplantae</taxon>
        <taxon>Streptophyta</taxon>
        <taxon>Embryophyta</taxon>
        <taxon>Tracheophyta</taxon>
        <taxon>Spermatophyta</taxon>
        <taxon>Magnoliopsida</taxon>
        <taxon>eudicotyledons</taxon>
        <taxon>Gunneridae</taxon>
        <taxon>Pentapetalae</taxon>
        <taxon>rosids</taxon>
        <taxon>fabids</taxon>
        <taxon>Malpighiales</taxon>
        <taxon>Salicaceae</taxon>
        <taxon>Flacourtieae</taxon>
        <taxon>Dovyalis</taxon>
    </lineage>
</organism>
<dbReference type="EMBL" id="CAWUPB010001197">
    <property type="protein sequence ID" value="CAK7357013.1"/>
    <property type="molecule type" value="Genomic_DNA"/>
</dbReference>
<feature type="compositionally biased region" description="Basic and acidic residues" evidence="2">
    <location>
        <begin position="583"/>
        <end position="594"/>
    </location>
</feature>
<sequence length="631" mass="72080">MAGNEARECIQKKSTVVQVNQLSENGPRIALNSAQDGKIAAKAWSTQNSAPSAWGFSRSQKLGVQSNAWTTQNTTSKDSLGRGNGLPSQQNNYPKQRQNLSQVGSASFNGREESQAKDESVSNHQVSGTDNDDEDDIDGDAVFDSDDDSDSDLDASEKSYDVLKKSRRFKAFFDDFDKLTVEEINSPARKWHCPACEGGPGAIDWYRGMHPLAYHAKTKKTRRVKLHRIFSEILDEGMRKKGTLVTPLGESFGRWQGLDARVKDYEIAWPPTVMIMNTRYEQEENGKQWTGMGNQELLNHFSSYAALKARQSYGPQGHRGMSALIFDSTAAGYLEVARLHKHFIDQGRGRDAWNCNRVSFCTGGKRQLYGYMALKEDLDIFNQHCQGRNNLKFKMVSYQEMVGSRIKQINEDSQALVTYKNRFAVEHMQSQVLAESLCRLSDELKKTMEENRVVREQTNLLHEETKEEMDSQENFFKDQIKVIHQAIDAKEDNFEKLQQAKLEKAKQLNANPSTAENLDRVEDIDTFIKLQDKEMEEFKAERKKLIKSHEDEKAALMKIYWEELLELEKKFENGQQCVKNDVEHLQSQKVDDKSSGGNGEMETNKSKTRAKEMRKREQFHFSRLELGRNGD</sequence>
<feature type="domain" description="XS" evidence="3">
    <location>
        <begin position="266"/>
        <end position="378"/>
    </location>
</feature>
<name>A0AAV1SUX4_9ROSI</name>
<reference evidence="4 5" key="1">
    <citation type="submission" date="2024-01" db="EMBL/GenBank/DDBJ databases">
        <authorList>
            <person name="Waweru B."/>
        </authorList>
    </citation>
    <scope>NUCLEOTIDE SEQUENCE [LARGE SCALE GENOMIC DNA]</scope>
</reference>
<dbReference type="PANTHER" id="PTHR46602:SF6">
    <property type="entry name" value="XS DOMAIN-CONTAINING PROTEIN-RELATED"/>
    <property type="match status" value="1"/>
</dbReference>
<feature type="coiled-coil region" evidence="1">
    <location>
        <begin position="480"/>
        <end position="555"/>
    </location>
</feature>
<dbReference type="AlphaFoldDB" id="A0AAV1SUX4"/>
<dbReference type="InterPro" id="IPR044287">
    <property type="entry name" value="SGS3"/>
</dbReference>
<dbReference type="Gene3D" id="3.30.70.2890">
    <property type="entry name" value="XS domain"/>
    <property type="match status" value="1"/>
</dbReference>
<keyword evidence="1" id="KW-0175">Coiled coil</keyword>
<feature type="region of interest" description="Disordered" evidence="2">
    <location>
        <begin position="583"/>
        <end position="631"/>
    </location>
</feature>
<feature type="compositionally biased region" description="Basic and acidic residues" evidence="2">
    <location>
        <begin position="110"/>
        <end position="121"/>
    </location>
</feature>
<feature type="compositionally biased region" description="Polar residues" evidence="2">
    <location>
        <begin position="63"/>
        <end position="78"/>
    </location>
</feature>
<evidence type="ECO:0000256" key="1">
    <source>
        <dbReference type="SAM" id="Coils"/>
    </source>
</evidence>
<evidence type="ECO:0000313" key="4">
    <source>
        <dbReference type="EMBL" id="CAK7357013.1"/>
    </source>
</evidence>
<dbReference type="PANTHER" id="PTHR46602">
    <property type="entry name" value="PROTEIN SUPPRESSOR OF GENE SILENCING 3"/>
    <property type="match status" value="1"/>
</dbReference>
<comment type="caution">
    <text evidence="4">The sequence shown here is derived from an EMBL/GenBank/DDBJ whole genome shotgun (WGS) entry which is preliminary data.</text>
</comment>